<accession>A7AUT8</accession>
<dbReference type="Proteomes" id="UP000002173">
    <property type="component" value="Unassembled WGS sequence"/>
</dbReference>
<dbReference type="RefSeq" id="XP_001610267.1">
    <property type="nucleotide sequence ID" value="XM_001610217.1"/>
</dbReference>
<reference evidence="1 2" key="1">
    <citation type="journal article" date="2007" name="PLoS Pathog.">
        <title>Genome sequence of Babesia bovis and comparative analysis of apicomplexan hemoprotozoa.</title>
        <authorList>
            <person name="Brayton K.A."/>
            <person name="Lau A.O.T."/>
            <person name="Herndon D.R."/>
            <person name="Hannick L."/>
            <person name="Kappmeyer L.S."/>
            <person name="Berens S.J."/>
            <person name="Bidwell S.L."/>
            <person name="Brown W.C."/>
            <person name="Crabtree J."/>
            <person name="Fadrosh D."/>
            <person name="Feldblum T."/>
            <person name="Forberger H.A."/>
            <person name="Haas B.J."/>
            <person name="Howell J.M."/>
            <person name="Khouri H."/>
            <person name="Koo H."/>
            <person name="Mann D.J."/>
            <person name="Norimine J."/>
            <person name="Paulsen I.T."/>
            <person name="Radune D."/>
            <person name="Ren Q."/>
            <person name="Smith R.K. Jr."/>
            <person name="Suarez C.E."/>
            <person name="White O."/>
            <person name="Wortman J.R."/>
            <person name="Knowles D.P. Jr."/>
            <person name="McElwain T.F."/>
            <person name="Nene V.M."/>
        </authorList>
    </citation>
    <scope>NUCLEOTIDE SEQUENCE [LARGE SCALE GENOMIC DNA]</scope>
    <source>
        <strain evidence="1">T2Bo</strain>
    </source>
</reference>
<name>A7AUT8_BABBO</name>
<dbReference type="InParanoid" id="A7AUT8"/>
<comment type="caution">
    <text evidence="1">The sequence shown here is derived from an EMBL/GenBank/DDBJ whole genome shotgun (WGS) entry which is preliminary data.</text>
</comment>
<dbReference type="VEuPathDB" id="PiroplasmaDB:BBOV_II007490"/>
<proteinExistence type="predicted"/>
<protein>
    <submittedName>
        <fullName evidence="1">Uncharacterized protein</fullName>
    </submittedName>
</protein>
<dbReference type="EMBL" id="AAXT01000003">
    <property type="protein sequence ID" value="EDO06699.1"/>
    <property type="molecule type" value="Genomic_DNA"/>
</dbReference>
<sequence length="120" mass="13827">MAPWRFVQCRQFSSSDLEQKAQEVFKLIKIDPQTLRNNRDVVIYTRNRVCPDCGKTITAQKPEFAEYACPAAWRYHHGFSQKCPCPLIGFTRFVRFDALRLALRASLDAAAKDIESVKTE</sequence>
<keyword evidence="2" id="KW-1185">Reference proteome</keyword>
<dbReference type="OMA" id="IMKFVKY"/>
<evidence type="ECO:0000313" key="2">
    <source>
        <dbReference type="Proteomes" id="UP000002173"/>
    </source>
</evidence>
<reference evidence="2" key="2">
    <citation type="journal article" date="2020" name="Data Brief">
        <title>Transcriptome dataset of Babesia bovis life stages within vertebrate and invertebrate hosts.</title>
        <authorList>
            <person name="Ueti M.W."/>
            <person name="Johnson W.C."/>
            <person name="Kappmeyer L.S."/>
            <person name="Herndon D.R."/>
            <person name="Mousel M.R."/>
            <person name="Reif K.E."/>
            <person name="Taus N.S."/>
            <person name="Ifeonu O.O."/>
            <person name="Silva J.C."/>
            <person name="Suarez C.E."/>
            <person name="Brayton K.A."/>
        </authorList>
    </citation>
    <scope>NUCLEOTIDE SEQUENCE [LARGE SCALE GENOMIC DNA]</scope>
</reference>
<gene>
    <name evidence="1" type="ORF">BBOV_II007490</name>
</gene>
<reference evidence="2" key="3">
    <citation type="journal article" date="2021" name="Int. J. Parasitol.">
        <title>Comparative analysis of gene expression between Babesia bovis blood stages and kinetes allowed by improved genome annotation.</title>
        <authorList>
            <person name="Ueti M.W."/>
            <person name="Johnson W.C."/>
            <person name="Kappmeyer L.S."/>
            <person name="Herndon D.R."/>
            <person name="Mousel M.R."/>
            <person name="Reif K.E."/>
            <person name="Taus N.S."/>
            <person name="Ifeonu O.O."/>
            <person name="Silva J.C."/>
            <person name="Suarez C.E."/>
            <person name="Brayton K.A."/>
        </authorList>
    </citation>
    <scope>NUCLEOTIDE SEQUENCE [LARGE SCALE GENOMIC DNA]</scope>
</reference>
<organism evidence="1 2">
    <name type="scientific">Babesia bovis</name>
    <dbReference type="NCBI Taxonomy" id="5865"/>
    <lineage>
        <taxon>Eukaryota</taxon>
        <taxon>Sar</taxon>
        <taxon>Alveolata</taxon>
        <taxon>Apicomplexa</taxon>
        <taxon>Aconoidasida</taxon>
        <taxon>Piroplasmida</taxon>
        <taxon>Babesiidae</taxon>
        <taxon>Babesia</taxon>
    </lineage>
</organism>
<evidence type="ECO:0000313" key="1">
    <source>
        <dbReference type="EMBL" id="EDO06699.1"/>
    </source>
</evidence>
<dbReference type="GeneID" id="5478501"/>
<dbReference type="AlphaFoldDB" id="A7AUT8"/>
<dbReference type="eggNOG" id="ENOG502QXR5">
    <property type="taxonomic scope" value="Eukaryota"/>
</dbReference>
<dbReference type="KEGG" id="bbo:BBOV_II007490"/>